<gene>
    <name evidence="1" type="ORF">OSB04_016274</name>
</gene>
<dbReference type="AlphaFoldDB" id="A0AA38WJJ4"/>
<accession>A0AA38WJJ4</accession>
<dbReference type="Proteomes" id="UP001172457">
    <property type="component" value="Chromosome 4"/>
</dbReference>
<dbReference type="Gene3D" id="3.80.10.10">
    <property type="entry name" value="Ribonuclease Inhibitor"/>
    <property type="match status" value="1"/>
</dbReference>
<keyword evidence="2" id="KW-1185">Reference proteome</keyword>
<sequence length="168" mass="19219">MKRLKWFHLGNCVAIQKLPEELGRLECLKVLFIGGTSVRRLPQSIFELKASRPTYAHPIHQLLSKLNFISKSKLRVEDIEDWNHTFEVRIVILNHWLAGDIKIGQVNEDGTKIEYGVWNPFKSNSAAAVLDSTSRYGVYHVIFERDHVCLVGACGVPKEHQKKQKTSL</sequence>
<organism evidence="1 2">
    <name type="scientific">Centaurea solstitialis</name>
    <name type="common">yellow star-thistle</name>
    <dbReference type="NCBI Taxonomy" id="347529"/>
    <lineage>
        <taxon>Eukaryota</taxon>
        <taxon>Viridiplantae</taxon>
        <taxon>Streptophyta</taxon>
        <taxon>Embryophyta</taxon>
        <taxon>Tracheophyta</taxon>
        <taxon>Spermatophyta</taxon>
        <taxon>Magnoliopsida</taxon>
        <taxon>eudicotyledons</taxon>
        <taxon>Gunneridae</taxon>
        <taxon>Pentapetalae</taxon>
        <taxon>asterids</taxon>
        <taxon>campanulids</taxon>
        <taxon>Asterales</taxon>
        <taxon>Asteraceae</taxon>
        <taxon>Carduoideae</taxon>
        <taxon>Cardueae</taxon>
        <taxon>Centaureinae</taxon>
        <taxon>Centaurea</taxon>
    </lineage>
</organism>
<protein>
    <submittedName>
        <fullName evidence="1">Uncharacterized protein</fullName>
    </submittedName>
</protein>
<proteinExistence type="predicted"/>
<dbReference type="EMBL" id="JARYMX010000004">
    <property type="protein sequence ID" value="KAJ9552229.1"/>
    <property type="molecule type" value="Genomic_DNA"/>
</dbReference>
<evidence type="ECO:0000313" key="2">
    <source>
        <dbReference type="Proteomes" id="UP001172457"/>
    </source>
</evidence>
<reference evidence="1" key="1">
    <citation type="submission" date="2023-03" db="EMBL/GenBank/DDBJ databases">
        <title>Chromosome-scale reference genome and RAD-based genetic map of yellow starthistle (Centaurea solstitialis) reveal putative structural variation and QTLs associated with invader traits.</title>
        <authorList>
            <person name="Reatini B."/>
            <person name="Cang F.A."/>
            <person name="Jiang Q."/>
            <person name="Mckibben M.T.W."/>
            <person name="Barker M.S."/>
            <person name="Rieseberg L.H."/>
            <person name="Dlugosch K.M."/>
        </authorList>
    </citation>
    <scope>NUCLEOTIDE SEQUENCE</scope>
    <source>
        <strain evidence="1">CAN-66</strain>
        <tissue evidence="1">Leaf</tissue>
    </source>
</reference>
<evidence type="ECO:0000313" key="1">
    <source>
        <dbReference type="EMBL" id="KAJ9552229.1"/>
    </source>
</evidence>
<dbReference type="InterPro" id="IPR032675">
    <property type="entry name" value="LRR_dom_sf"/>
</dbReference>
<comment type="caution">
    <text evidence="1">The sequence shown here is derived from an EMBL/GenBank/DDBJ whole genome shotgun (WGS) entry which is preliminary data.</text>
</comment>
<name>A0AA38WJJ4_9ASTR</name>